<comment type="subcellular location">
    <subcellularLocation>
        <location evidence="1">Nucleus</location>
    </subcellularLocation>
</comment>
<evidence type="ECO:0000256" key="6">
    <source>
        <dbReference type="ARBA" id="ARBA00023242"/>
    </source>
</evidence>
<keyword evidence="10" id="KW-1185">Reference proteome</keyword>
<dbReference type="SUPFAM" id="SSF57701">
    <property type="entry name" value="Zn2/Cys6 DNA-binding domain"/>
    <property type="match status" value="1"/>
</dbReference>
<gene>
    <name evidence="9" type="ORF">A1O3_04377</name>
</gene>
<dbReference type="PROSITE" id="PS50048">
    <property type="entry name" value="ZN2_CY6_FUNGAL_2"/>
    <property type="match status" value="1"/>
</dbReference>
<evidence type="ECO:0000256" key="5">
    <source>
        <dbReference type="ARBA" id="ARBA00023163"/>
    </source>
</evidence>
<evidence type="ECO:0000256" key="1">
    <source>
        <dbReference type="ARBA" id="ARBA00004123"/>
    </source>
</evidence>
<dbReference type="Pfam" id="PF00172">
    <property type="entry name" value="Zn_clus"/>
    <property type="match status" value="1"/>
</dbReference>
<dbReference type="InterPro" id="IPR050613">
    <property type="entry name" value="Sec_Metabolite_Reg"/>
</dbReference>
<sequence length="1124" mass="124953">MSRSGVSQPDKEASPRFFSGSIPGLNAVKRQITRNRTSYSCATCRRRKVKCDKGHPVCGGCRKAKEQCKYGPDDALSANPPTSIGDEENNSQPKKRKISPPSQTSSTSPSASTSNEVAPPAQLKAIEEQLYRLTSMIDSLRQKASNDIQFQDLLTPIASSSDSNSHQHQGLSLDMFQKKAPRPVRDTSELTTPFSGLKLTPGNRLPDNPFWSHISEELDQLNQLMRGRTSDYVRAAGIQDKPLHQDCPRISNGHPTMERDDFWDPTSFRKQAGQDVPHSYDPDSDCPVCQMMPFAKSTLLQGIPIRCSPASAKHHLLKNMPSRTQSNVLLRCWLSGVYPIMPILNPPELVDKHEAFWTDIETFQSADTNPPDLDFFALINAVWYTASLSISAQGLQHWFPETSRAKLASSFHDQVVFSLHLGSFTRNITLQKLAALILLISLPIAEEDPIQASLYMHLVVRLASTMGLHREPTLFGVSVSEEGLRRRLWWQIIQLDVSFIAACGFPSQISEAFCDTNIICEGRDSALDGEDGNGVHSDQSRKVSPSSDDYDEQSKRSSQRTLKLIGRARSIAACALRSVVSTHLGTKMLTNTDMQEMKRVIQESGDEVDAIIKLIPARGLPELGFVPDGAKDNSQRALDCDPSMANPVSTNETTYYKTYSGDEAVSAPLARYHRQKLTAYNKWARISLSMLKDKIACVAYAPFLKNAKSKLWSVGRQCALHNCHSFMRKFISLATDPELEPFRWTWPAMHGPLHAAMIALVDLYERPDSVEAPRTRELIDRIFALSAPESGIVGGPNGVTVQRPLREGGLEAWDMLRGLRSAAWQKAGLDPTVLWTEDDHLKIGLASPLTDSQKMAQSMREDTMYHDHVGYTMDMNILMKDSKSEPKTTEDGVRYMVRLAQIDVIGTEDESQGYPCTRALRNQYLKEIENDDRLNRRNRGLVRRRGQQAMPFPLSGRMEQCSGKVAAGPLPQDSLLQLNGHLPIAGHHTGRLSDAAHGEIRARQGETIPLGLYHDPGLQDHRPTSGSTGPPGVQPDAQTIEPQADGPVVVNGLKNGYSSNPHHQQVYDMQSHQHGPTPELHHDGSPVTDGELGFDWERWDAVFGQYSGFTDLMEDVTWADYVDE</sequence>
<feature type="region of interest" description="Disordered" evidence="7">
    <location>
        <begin position="1"/>
        <end position="22"/>
    </location>
</feature>
<dbReference type="SMART" id="SM00066">
    <property type="entry name" value="GAL4"/>
    <property type="match status" value="1"/>
</dbReference>
<dbReference type="GO" id="GO:0006351">
    <property type="term" value="P:DNA-templated transcription"/>
    <property type="evidence" value="ECO:0007669"/>
    <property type="project" value="InterPro"/>
</dbReference>
<dbReference type="Pfam" id="PF04082">
    <property type="entry name" value="Fungal_trans"/>
    <property type="match status" value="1"/>
</dbReference>
<proteinExistence type="predicted"/>
<keyword evidence="6" id="KW-0539">Nucleus</keyword>
<dbReference type="GO" id="GO:0000981">
    <property type="term" value="F:DNA-binding transcription factor activity, RNA polymerase II-specific"/>
    <property type="evidence" value="ECO:0007669"/>
    <property type="project" value="InterPro"/>
</dbReference>
<dbReference type="CDD" id="cd12148">
    <property type="entry name" value="fungal_TF_MHR"/>
    <property type="match status" value="1"/>
</dbReference>
<accession>W9Y3P6</accession>
<dbReference type="eggNOG" id="ENOG502QVPF">
    <property type="taxonomic scope" value="Eukaryota"/>
</dbReference>
<comment type="caution">
    <text evidence="9">The sequence shown here is derived from an EMBL/GenBank/DDBJ whole genome shotgun (WGS) entry which is preliminary data.</text>
</comment>
<evidence type="ECO:0000256" key="2">
    <source>
        <dbReference type="ARBA" id="ARBA00022723"/>
    </source>
</evidence>
<dbReference type="CDD" id="cd00067">
    <property type="entry name" value="GAL4"/>
    <property type="match status" value="1"/>
</dbReference>
<protein>
    <recommendedName>
        <fullName evidence="8">Zn(2)-C6 fungal-type domain-containing protein</fullName>
    </recommendedName>
</protein>
<dbReference type="InterPro" id="IPR001138">
    <property type="entry name" value="Zn2Cys6_DnaBD"/>
</dbReference>
<feature type="compositionally biased region" description="Basic and acidic residues" evidence="7">
    <location>
        <begin position="63"/>
        <end position="72"/>
    </location>
</feature>
<keyword evidence="3" id="KW-0805">Transcription regulation</keyword>
<feature type="domain" description="Zn(2)-C6 fungal-type" evidence="8">
    <location>
        <begin position="40"/>
        <end position="70"/>
    </location>
</feature>
<dbReference type="InterPro" id="IPR007219">
    <property type="entry name" value="XnlR_reg_dom"/>
</dbReference>
<dbReference type="GO" id="GO:0008270">
    <property type="term" value="F:zinc ion binding"/>
    <property type="evidence" value="ECO:0007669"/>
    <property type="project" value="InterPro"/>
</dbReference>
<keyword evidence="2" id="KW-0479">Metal-binding</keyword>
<feature type="compositionally biased region" description="Low complexity" evidence="7">
    <location>
        <begin position="99"/>
        <end position="114"/>
    </location>
</feature>
<dbReference type="SMART" id="SM00906">
    <property type="entry name" value="Fungal_trans"/>
    <property type="match status" value="1"/>
</dbReference>
<dbReference type="OrthoDB" id="3989227at2759"/>
<dbReference type="PANTHER" id="PTHR31001">
    <property type="entry name" value="UNCHARACTERIZED TRANSCRIPTIONAL REGULATORY PROTEIN"/>
    <property type="match status" value="1"/>
</dbReference>
<feature type="region of interest" description="Disordered" evidence="7">
    <location>
        <begin position="529"/>
        <end position="557"/>
    </location>
</feature>
<evidence type="ECO:0000259" key="8">
    <source>
        <dbReference type="PROSITE" id="PS50048"/>
    </source>
</evidence>
<dbReference type="Proteomes" id="UP000019478">
    <property type="component" value="Unassembled WGS sequence"/>
</dbReference>
<dbReference type="GeneID" id="19168496"/>
<evidence type="ECO:0000256" key="7">
    <source>
        <dbReference type="SAM" id="MobiDB-lite"/>
    </source>
</evidence>
<dbReference type="AlphaFoldDB" id="W9Y3P6"/>
<evidence type="ECO:0000313" key="10">
    <source>
        <dbReference type="Proteomes" id="UP000019478"/>
    </source>
</evidence>
<dbReference type="RefSeq" id="XP_007732696.1">
    <property type="nucleotide sequence ID" value="XM_007734506.1"/>
</dbReference>
<dbReference type="Gene3D" id="4.10.240.10">
    <property type="entry name" value="Zn(2)-C6 fungal-type DNA-binding domain"/>
    <property type="match status" value="1"/>
</dbReference>
<reference evidence="9 10" key="1">
    <citation type="submission" date="2013-03" db="EMBL/GenBank/DDBJ databases">
        <title>The Genome Sequence of Capronia epimyces CBS 606.96.</title>
        <authorList>
            <consortium name="The Broad Institute Genomics Platform"/>
            <person name="Cuomo C."/>
            <person name="de Hoog S."/>
            <person name="Gorbushina A."/>
            <person name="Walker B."/>
            <person name="Young S.K."/>
            <person name="Zeng Q."/>
            <person name="Gargeya S."/>
            <person name="Fitzgerald M."/>
            <person name="Haas B."/>
            <person name="Abouelleil A."/>
            <person name="Allen A.W."/>
            <person name="Alvarado L."/>
            <person name="Arachchi H.M."/>
            <person name="Berlin A.M."/>
            <person name="Chapman S.B."/>
            <person name="Gainer-Dewar J."/>
            <person name="Goldberg J."/>
            <person name="Griggs A."/>
            <person name="Gujja S."/>
            <person name="Hansen M."/>
            <person name="Howarth C."/>
            <person name="Imamovic A."/>
            <person name="Ireland A."/>
            <person name="Larimer J."/>
            <person name="McCowan C."/>
            <person name="Murphy C."/>
            <person name="Pearson M."/>
            <person name="Poon T.W."/>
            <person name="Priest M."/>
            <person name="Roberts A."/>
            <person name="Saif S."/>
            <person name="Shea T."/>
            <person name="Sisk P."/>
            <person name="Sykes S."/>
            <person name="Wortman J."/>
            <person name="Nusbaum C."/>
            <person name="Birren B."/>
        </authorList>
    </citation>
    <scope>NUCLEOTIDE SEQUENCE [LARGE SCALE GENOMIC DNA]</scope>
    <source>
        <strain evidence="9 10">CBS 606.96</strain>
    </source>
</reference>
<dbReference type="PANTHER" id="PTHR31001:SF79">
    <property type="entry name" value="ZN(II)2CYS6 TRANSCRIPTION FACTOR (EUROFUNG)"/>
    <property type="match status" value="1"/>
</dbReference>
<dbReference type="PROSITE" id="PS00463">
    <property type="entry name" value="ZN2_CY6_FUNGAL_1"/>
    <property type="match status" value="1"/>
</dbReference>
<dbReference type="EMBL" id="AMGY01000003">
    <property type="protein sequence ID" value="EXJ87417.1"/>
    <property type="molecule type" value="Genomic_DNA"/>
</dbReference>
<name>W9Y3P6_9EURO</name>
<evidence type="ECO:0000256" key="3">
    <source>
        <dbReference type="ARBA" id="ARBA00023015"/>
    </source>
</evidence>
<feature type="region of interest" description="Disordered" evidence="7">
    <location>
        <begin position="51"/>
        <end position="121"/>
    </location>
</feature>
<organism evidence="9 10">
    <name type="scientific">Capronia epimyces CBS 606.96</name>
    <dbReference type="NCBI Taxonomy" id="1182542"/>
    <lineage>
        <taxon>Eukaryota</taxon>
        <taxon>Fungi</taxon>
        <taxon>Dikarya</taxon>
        <taxon>Ascomycota</taxon>
        <taxon>Pezizomycotina</taxon>
        <taxon>Eurotiomycetes</taxon>
        <taxon>Chaetothyriomycetidae</taxon>
        <taxon>Chaetothyriales</taxon>
        <taxon>Herpotrichiellaceae</taxon>
        <taxon>Capronia</taxon>
    </lineage>
</organism>
<evidence type="ECO:0000256" key="4">
    <source>
        <dbReference type="ARBA" id="ARBA00023125"/>
    </source>
</evidence>
<dbReference type="STRING" id="1182542.W9Y3P6"/>
<keyword evidence="5" id="KW-0804">Transcription</keyword>
<evidence type="ECO:0000313" key="9">
    <source>
        <dbReference type="EMBL" id="EXJ87417.1"/>
    </source>
</evidence>
<dbReference type="InterPro" id="IPR036864">
    <property type="entry name" value="Zn2-C6_fun-type_DNA-bd_sf"/>
</dbReference>
<keyword evidence="4" id="KW-0238">DNA-binding</keyword>
<dbReference type="GO" id="GO:0003677">
    <property type="term" value="F:DNA binding"/>
    <property type="evidence" value="ECO:0007669"/>
    <property type="project" value="UniProtKB-KW"/>
</dbReference>
<dbReference type="GO" id="GO:0005634">
    <property type="term" value="C:nucleus"/>
    <property type="evidence" value="ECO:0007669"/>
    <property type="project" value="UniProtKB-SubCell"/>
</dbReference>
<dbReference type="HOGENOM" id="CLU_006197_0_0_1"/>
<feature type="region of interest" description="Disordered" evidence="7">
    <location>
        <begin position="1014"/>
        <end position="1040"/>
    </location>
</feature>